<feature type="region of interest" description="Disordered" evidence="1">
    <location>
        <begin position="69"/>
        <end position="89"/>
    </location>
</feature>
<dbReference type="EMBL" id="BSYO01000021">
    <property type="protein sequence ID" value="GMH19592.1"/>
    <property type="molecule type" value="Genomic_DNA"/>
</dbReference>
<evidence type="ECO:0000313" key="3">
    <source>
        <dbReference type="Proteomes" id="UP001279734"/>
    </source>
</evidence>
<dbReference type="AlphaFoldDB" id="A0AAD3SZT7"/>
<comment type="caution">
    <text evidence="2">The sequence shown here is derived from an EMBL/GenBank/DDBJ whole genome shotgun (WGS) entry which is preliminary data.</text>
</comment>
<reference evidence="2" key="1">
    <citation type="submission" date="2023-05" db="EMBL/GenBank/DDBJ databases">
        <title>Nepenthes gracilis genome sequencing.</title>
        <authorList>
            <person name="Fukushima K."/>
        </authorList>
    </citation>
    <scope>NUCLEOTIDE SEQUENCE</scope>
    <source>
        <strain evidence="2">SING2019-196</strain>
    </source>
</reference>
<evidence type="ECO:0000313" key="2">
    <source>
        <dbReference type="EMBL" id="GMH19592.1"/>
    </source>
</evidence>
<feature type="region of interest" description="Disordered" evidence="1">
    <location>
        <begin position="1"/>
        <end position="20"/>
    </location>
</feature>
<protein>
    <submittedName>
        <fullName evidence="2">Uncharacterized protein</fullName>
    </submittedName>
</protein>
<name>A0AAD3SZT7_NEPGR</name>
<evidence type="ECO:0000256" key="1">
    <source>
        <dbReference type="SAM" id="MobiDB-lite"/>
    </source>
</evidence>
<proteinExistence type="predicted"/>
<gene>
    <name evidence="2" type="ORF">Nepgr_021433</name>
</gene>
<accession>A0AAD3SZT7</accession>
<feature type="compositionally biased region" description="Basic and acidic residues" evidence="1">
    <location>
        <begin position="8"/>
        <end position="20"/>
    </location>
</feature>
<sequence length="89" mass="9635">MMCALQDPEGKGHVGDDKLVQDNSKGVETQLISPHRALANVLIRNGGYLTPEHGIETLANLDVECSVDREGIHDSPSSDEAASYQLRGY</sequence>
<organism evidence="2 3">
    <name type="scientific">Nepenthes gracilis</name>
    <name type="common">Slender pitcher plant</name>
    <dbReference type="NCBI Taxonomy" id="150966"/>
    <lineage>
        <taxon>Eukaryota</taxon>
        <taxon>Viridiplantae</taxon>
        <taxon>Streptophyta</taxon>
        <taxon>Embryophyta</taxon>
        <taxon>Tracheophyta</taxon>
        <taxon>Spermatophyta</taxon>
        <taxon>Magnoliopsida</taxon>
        <taxon>eudicotyledons</taxon>
        <taxon>Gunneridae</taxon>
        <taxon>Pentapetalae</taxon>
        <taxon>Caryophyllales</taxon>
        <taxon>Nepenthaceae</taxon>
        <taxon>Nepenthes</taxon>
    </lineage>
</organism>
<keyword evidence="3" id="KW-1185">Reference proteome</keyword>
<dbReference type="Proteomes" id="UP001279734">
    <property type="component" value="Unassembled WGS sequence"/>
</dbReference>